<dbReference type="AlphaFoldDB" id="A0A448XIH1"/>
<evidence type="ECO:0000313" key="2">
    <source>
        <dbReference type="Proteomes" id="UP000784294"/>
    </source>
</evidence>
<dbReference type="EMBL" id="CAAALY010255078">
    <property type="protein sequence ID" value="VEL37471.1"/>
    <property type="molecule type" value="Genomic_DNA"/>
</dbReference>
<gene>
    <name evidence="1" type="ORF">PXEA_LOCUS30911</name>
</gene>
<keyword evidence="2" id="KW-1185">Reference proteome</keyword>
<reference evidence="1" key="1">
    <citation type="submission" date="2018-11" db="EMBL/GenBank/DDBJ databases">
        <authorList>
            <consortium name="Pathogen Informatics"/>
        </authorList>
    </citation>
    <scope>NUCLEOTIDE SEQUENCE</scope>
</reference>
<comment type="caution">
    <text evidence="1">The sequence shown here is derived from an EMBL/GenBank/DDBJ whole genome shotgun (WGS) entry which is preliminary data.</text>
</comment>
<accession>A0A448XIH1</accession>
<evidence type="ECO:0000313" key="1">
    <source>
        <dbReference type="EMBL" id="VEL37471.1"/>
    </source>
</evidence>
<protein>
    <submittedName>
        <fullName evidence="1">Uncharacterized protein</fullName>
    </submittedName>
</protein>
<organism evidence="1 2">
    <name type="scientific">Protopolystoma xenopodis</name>
    <dbReference type="NCBI Taxonomy" id="117903"/>
    <lineage>
        <taxon>Eukaryota</taxon>
        <taxon>Metazoa</taxon>
        <taxon>Spiralia</taxon>
        <taxon>Lophotrochozoa</taxon>
        <taxon>Platyhelminthes</taxon>
        <taxon>Monogenea</taxon>
        <taxon>Polyopisthocotylea</taxon>
        <taxon>Polystomatidea</taxon>
        <taxon>Polystomatidae</taxon>
        <taxon>Protopolystoma</taxon>
    </lineage>
</organism>
<proteinExistence type="predicted"/>
<dbReference type="Proteomes" id="UP000784294">
    <property type="component" value="Unassembled WGS sequence"/>
</dbReference>
<sequence>MGVKVSPWRVDKLSQTEPTCTDQSKKRMVYRVGGFCNAVEGVLGEGTLSSLAEIRLLSPNMTEADERVIGNSITIR</sequence>
<name>A0A448XIH1_9PLAT</name>